<accession>A0A2I0JCN3</accession>
<dbReference type="EMBL" id="PGOL01001843">
    <property type="protein sequence ID" value="PKI53700.1"/>
    <property type="molecule type" value="Genomic_DNA"/>
</dbReference>
<sequence length="111" mass="12016">MASFSLLEIAVGSGDRNERGRACGGEIGVEEEEGGEYQNWAGLGLEGIWAGPIWNIIIWGGECRGGFGVRLKKWICSLRGDSKPKDRRNCLCCSLPSLTASRQSICLPASR</sequence>
<comment type="caution">
    <text evidence="1">The sequence shown here is derived from an EMBL/GenBank/DDBJ whole genome shotgun (WGS) entry which is preliminary data.</text>
</comment>
<name>A0A2I0JCN3_PUNGR</name>
<organism evidence="1 2">
    <name type="scientific">Punica granatum</name>
    <name type="common">Pomegranate</name>
    <dbReference type="NCBI Taxonomy" id="22663"/>
    <lineage>
        <taxon>Eukaryota</taxon>
        <taxon>Viridiplantae</taxon>
        <taxon>Streptophyta</taxon>
        <taxon>Embryophyta</taxon>
        <taxon>Tracheophyta</taxon>
        <taxon>Spermatophyta</taxon>
        <taxon>Magnoliopsida</taxon>
        <taxon>eudicotyledons</taxon>
        <taxon>Gunneridae</taxon>
        <taxon>Pentapetalae</taxon>
        <taxon>rosids</taxon>
        <taxon>malvids</taxon>
        <taxon>Myrtales</taxon>
        <taxon>Lythraceae</taxon>
        <taxon>Punica</taxon>
    </lineage>
</organism>
<gene>
    <name evidence="1" type="ORF">CRG98_025941</name>
</gene>
<reference evidence="1 2" key="1">
    <citation type="submission" date="2017-11" db="EMBL/GenBank/DDBJ databases">
        <title>De-novo sequencing of pomegranate (Punica granatum L.) genome.</title>
        <authorList>
            <person name="Akparov Z."/>
            <person name="Amiraslanov A."/>
            <person name="Hajiyeva S."/>
            <person name="Abbasov M."/>
            <person name="Kaur K."/>
            <person name="Hamwieh A."/>
            <person name="Solovyev V."/>
            <person name="Salamov A."/>
            <person name="Braich B."/>
            <person name="Kosarev P."/>
            <person name="Mahmoud A."/>
            <person name="Hajiyev E."/>
            <person name="Babayeva S."/>
            <person name="Izzatullayeva V."/>
            <person name="Mammadov A."/>
            <person name="Mammadov A."/>
            <person name="Sharifova S."/>
            <person name="Ojaghi J."/>
            <person name="Eynullazada K."/>
            <person name="Bayramov B."/>
            <person name="Abdulazimova A."/>
            <person name="Shahmuradov I."/>
        </authorList>
    </citation>
    <scope>NUCLEOTIDE SEQUENCE [LARGE SCALE GENOMIC DNA]</scope>
    <source>
        <strain evidence="2">cv. AG2017</strain>
        <tissue evidence="1">Leaf</tissue>
    </source>
</reference>
<evidence type="ECO:0000313" key="1">
    <source>
        <dbReference type="EMBL" id="PKI53700.1"/>
    </source>
</evidence>
<evidence type="ECO:0000313" key="2">
    <source>
        <dbReference type="Proteomes" id="UP000233551"/>
    </source>
</evidence>
<dbReference type="Proteomes" id="UP000233551">
    <property type="component" value="Unassembled WGS sequence"/>
</dbReference>
<dbReference type="AlphaFoldDB" id="A0A2I0JCN3"/>
<protein>
    <submittedName>
        <fullName evidence="1">Uncharacterized protein</fullName>
    </submittedName>
</protein>
<proteinExistence type="predicted"/>
<keyword evidence="2" id="KW-1185">Reference proteome</keyword>